<gene>
    <name evidence="2" type="ORF">RDB_LOCUS165005</name>
</gene>
<dbReference type="AlphaFoldDB" id="A0A8H3DCL2"/>
<evidence type="ECO:0000256" key="1">
    <source>
        <dbReference type="SAM" id="MobiDB-lite"/>
    </source>
</evidence>
<dbReference type="EMBL" id="CAJMWT010006862">
    <property type="protein sequence ID" value="CAE6520752.1"/>
    <property type="molecule type" value="Genomic_DNA"/>
</dbReference>
<feature type="region of interest" description="Disordered" evidence="1">
    <location>
        <begin position="686"/>
        <end position="740"/>
    </location>
</feature>
<sequence length="740" mass="82159">MCSLGVPTFFVYLGGETLYNTIRDSFARAKEYIRITRVRKGNQDEMISLALQWLIQNCETPSSVAIALQAIAGASSRIPPKPLISCQATLKIFQRLVSSGPDSQTKADAELYTRALWFLESGIKSSQEFKRAHDVLRNQRVEDDPEIESTKQTEGIEVMIWDLKAEHERQVVELINTTQMSPTKGNIEALSIGSTATSLGLRLLKGDTKPGCEAFESIIKRLYDPGQQLDPAARQSLTNAAIVLTLCSKSSLFPSSMIQECVELYASSLGRNHNSNPAPTSQDLQAKNVLAERTVLILCILLHPSTPSILGQPHLDMFARAQYAVDMLTGSHLKNGLSQTMFYRIGLLGIIFNPERYGIAWNFGDTIDARREAISNNYLSHGLLLSRGIQEQLRDHPQNGSNRPEIVEFLSSIDHVSKLAEPVTPQGTTAITLPIPVYWVVVYLSCVLRPDDQQQQCQRLMSQSGFPKLDKYLNCATDESIAYRNIIGALWDIHEHSNSAPTSASHAQRFGVFQRRRDEHAAALFNARSRQLVATQFWLLLCLIGDSSTQLQKDLETKIEKYTGLGLESRGIDSVKAQLEEEIIQGYERGHQYGLYSARIIECILQARGTPQYDDLFYRIRRDLKDVPSNIRGLSSFLDQPVNPQSDAPCEHPPLDSSRVFIPPAPDVHTANQSNKRIRWAETDSPVVLSSTHDPNTEPPPSATPLSTLPDAETDGATAESTVNHITIPMLPDATGPDNC</sequence>
<comment type="caution">
    <text evidence="2">The sequence shown here is derived from an EMBL/GenBank/DDBJ whole genome shotgun (WGS) entry which is preliminary data.</text>
</comment>
<accession>A0A8H3DCL2</accession>
<evidence type="ECO:0000313" key="3">
    <source>
        <dbReference type="Proteomes" id="UP000663843"/>
    </source>
</evidence>
<reference evidence="2" key="1">
    <citation type="submission" date="2021-01" db="EMBL/GenBank/DDBJ databases">
        <authorList>
            <person name="Kaushik A."/>
        </authorList>
    </citation>
    <scope>NUCLEOTIDE SEQUENCE</scope>
    <source>
        <strain evidence="2">AG2-2IIIB</strain>
    </source>
</reference>
<dbReference type="Proteomes" id="UP000663843">
    <property type="component" value="Unassembled WGS sequence"/>
</dbReference>
<evidence type="ECO:0000313" key="2">
    <source>
        <dbReference type="EMBL" id="CAE6520752.1"/>
    </source>
</evidence>
<organism evidence="2 3">
    <name type="scientific">Rhizoctonia solani</name>
    <dbReference type="NCBI Taxonomy" id="456999"/>
    <lineage>
        <taxon>Eukaryota</taxon>
        <taxon>Fungi</taxon>
        <taxon>Dikarya</taxon>
        <taxon>Basidiomycota</taxon>
        <taxon>Agaricomycotina</taxon>
        <taxon>Agaricomycetes</taxon>
        <taxon>Cantharellales</taxon>
        <taxon>Ceratobasidiaceae</taxon>
        <taxon>Rhizoctonia</taxon>
    </lineage>
</organism>
<name>A0A8H3DCL2_9AGAM</name>
<proteinExistence type="predicted"/>
<protein>
    <submittedName>
        <fullName evidence="2">Uncharacterized protein</fullName>
    </submittedName>
</protein>